<reference evidence="2" key="1">
    <citation type="submission" date="2021-03" db="EMBL/GenBank/DDBJ databases">
        <title>Comparative genomics and phylogenomic investigation of the class Geoglossomycetes provide insights into ecological specialization and systematics.</title>
        <authorList>
            <person name="Melie T."/>
            <person name="Pirro S."/>
            <person name="Miller A.N."/>
            <person name="Quandt A."/>
        </authorList>
    </citation>
    <scope>NUCLEOTIDE SEQUENCE</scope>
    <source>
        <strain evidence="2">GBOQ0MN5Z8</strain>
    </source>
</reference>
<feature type="region of interest" description="Disordered" evidence="1">
    <location>
        <begin position="41"/>
        <end position="65"/>
    </location>
</feature>
<proteinExistence type="predicted"/>
<protein>
    <submittedName>
        <fullName evidence="2">Uncharacterized protein</fullName>
    </submittedName>
</protein>
<evidence type="ECO:0000313" key="3">
    <source>
        <dbReference type="Proteomes" id="UP000698800"/>
    </source>
</evidence>
<dbReference type="OrthoDB" id="10545745at2759"/>
<accession>A0A9P8IAM2</accession>
<keyword evidence="3" id="KW-1185">Reference proteome</keyword>
<evidence type="ECO:0000256" key="1">
    <source>
        <dbReference type="SAM" id="MobiDB-lite"/>
    </source>
</evidence>
<dbReference type="AlphaFoldDB" id="A0A9P8IAM2"/>
<comment type="caution">
    <text evidence="2">The sequence shown here is derived from an EMBL/GenBank/DDBJ whole genome shotgun (WGS) entry which is preliminary data.</text>
</comment>
<evidence type="ECO:0000313" key="2">
    <source>
        <dbReference type="EMBL" id="KAH0542639.1"/>
    </source>
</evidence>
<organism evidence="2 3">
    <name type="scientific">Glutinoglossum americanum</name>
    <dbReference type="NCBI Taxonomy" id="1670608"/>
    <lineage>
        <taxon>Eukaryota</taxon>
        <taxon>Fungi</taxon>
        <taxon>Dikarya</taxon>
        <taxon>Ascomycota</taxon>
        <taxon>Pezizomycotina</taxon>
        <taxon>Geoglossomycetes</taxon>
        <taxon>Geoglossales</taxon>
        <taxon>Geoglossaceae</taxon>
        <taxon>Glutinoglossum</taxon>
    </lineage>
</organism>
<dbReference type="Proteomes" id="UP000698800">
    <property type="component" value="Unassembled WGS sequence"/>
</dbReference>
<gene>
    <name evidence="2" type="ORF">FGG08_002962</name>
</gene>
<sequence>MSSSNAATATKEFFLASVSGAPQQPLHSFLCLAPVQSASYPPQPSVGAASPNVMKATPDTGVPTPPGDLVLGAEVSQAMKFRRSSSVSSDGVGPRRFLKLGPVFSGGQPGVGDYADDE</sequence>
<dbReference type="EMBL" id="JAGHQL010000049">
    <property type="protein sequence ID" value="KAH0542639.1"/>
    <property type="molecule type" value="Genomic_DNA"/>
</dbReference>
<feature type="region of interest" description="Disordered" evidence="1">
    <location>
        <begin position="99"/>
        <end position="118"/>
    </location>
</feature>
<name>A0A9P8IAM2_9PEZI</name>